<accession>A0ABP3FWH8</accession>
<evidence type="ECO:0000313" key="2">
    <source>
        <dbReference type="Proteomes" id="UP001500063"/>
    </source>
</evidence>
<proteinExistence type="predicted"/>
<protein>
    <submittedName>
        <fullName evidence="1">Uncharacterized protein</fullName>
    </submittedName>
</protein>
<dbReference type="Proteomes" id="UP001500063">
    <property type="component" value="Unassembled WGS sequence"/>
</dbReference>
<evidence type="ECO:0000313" key="1">
    <source>
        <dbReference type="EMBL" id="GAA0328225.1"/>
    </source>
</evidence>
<sequence>MWGGTIVQNTGFMAAMWHRASGLSLLGVTINEIEWLAIIWGTAIPHSLSRPFRPRETV</sequence>
<dbReference type="EMBL" id="BAAABW010000001">
    <property type="protein sequence ID" value="GAA0328225.1"/>
    <property type="molecule type" value="Genomic_DNA"/>
</dbReference>
<name>A0ABP3FWH8_9ACTN</name>
<organism evidence="1 2">
    <name type="scientific">Streptomyces blastmyceticus</name>
    <dbReference type="NCBI Taxonomy" id="68180"/>
    <lineage>
        <taxon>Bacteria</taxon>
        <taxon>Bacillati</taxon>
        <taxon>Actinomycetota</taxon>
        <taxon>Actinomycetes</taxon>
        <taxon>Kitasatosporales</taxon>
        <taxon>Streptomycetaceae</taxon>
        <taxon>Streptomyces</taxon>
    </lineage>
</organism>
<reference evidence="2" key="1">
    <citation type="journal article" date="2019" name="Int. J. Syst. Evol. Microbiol.">
        <title>The Global Catalogue of Microorganisms (GCM) 10K type strain sequencing project: providing services to taxonomists for standard genome sequencing and annotation.</title>
        <authorList>
            <consortium name="The Broad Institute Genomics Platform"/>
            <consortium name="The Broad Institute Genome Sequencing Center for Infectious Disease"/>
            <person name="Wu L."/>
            <person name="Ma J."/>
        </authorList>
    </citation>
    <scope>NUCLEOTIDE SEQUENCE [LARGE SCALE GENOMIC DNA]</scope>
    <source>
        <strain evidence="2">JCM 4565</strain>
    </source>
</reference>
<keyword evidence="2" id="KW-1185">Reference proteome</keyword>
<gene>
    <name evidence="1" type="ORF">GCM10010319_00260</name>
</gene>
<comment type="caution">
    <text evidence="1">The sequence shown here is derived from an EMBL/GenBank/DDBJ whole genome shotgun (WGS) entry which is preliminary data.</text>
</comment>